<dbReference type="InterPro" id="IPR004375">
    <property type="entry name" value="NanQ/TabA/YiaL"/>
</dbReference>
<dbReference type="InterPro" id="IPR037012">
    <property type="entry name" value="NanQ/TabA/YiaL_sf"/>
</dbReference>
<comment type="caution">
    <text evidence="1">The sequence shown here is derived from an EMBL/GenBank/DDBJ whole genome shotgun (WGS) entry which is preliminary data.</text>
</comment>
<dbReference type="GO" id="GO:0005829">
    <property type="term" value="C:cytosol"/>
    <property type="evidence" value="ECO:0007669"/>
    <property type="project" value="TreeGrafter"/>
</dbReference>
<sequence>MKNMIIDTLENASRYYMLHPSMEQAFDFLENVTAEDFPEGKTELIGEHLFGNGMVRDTKGFEDSIWESHEKYLDIHYLAEGEEKIFFAAEEDMKEVTPYDAEKDISVFEGSGHEVFVPEGGFVIFFPGEIHKALVHGEKPNKVKKMVIKLGGSKAFSEKKSRHRRLFF</sequence>
<dbReference type="AlphaFoldDB" id="A0A0E9M086"/>
<evidence type="ECO:0000313" key="2">
    <source>
        <dbReference type="Proteomes" id="UP000032900"/>
    </source>
</evidence>
<name>A0A0E9M086_9BACT</name>
<evidence type="ECO:0000313" key="1">
    <source>
        <dbReference type="EMBL" id="GAO30535.1"/>
    </source>
</evidence>
<dbReference type="Gene3D" id="2.60.120.370">
    <property type="entry name" value="YhcH/YjgK/YiaL"/>
    <property type="match status" value="1"/>
</dbReference>
<protein>
    <recommendedName>
        <fullName evidence="3">YhcH/YjgK/YiaL family protein</fullName>
    </recommendedName>
</protein>
<keyword evidence="2" id="KW-1185">Reference proteome</keyword>
<dbReference type="PANTHER" id="PTHR34986">
    <property type="entry name" value="EVOLVED BETA-GALACTOSIDASE SUBUNIT BETA"/>
    <property type="match status" value="1"/>
</dbReference>
<dbReference type="SUPFAM" id="SSF51197">
    <property type="entry name" value="Clavaminate synthase-like"/>
    <property type="match status" value="1"/>
</dbReference>
<dbReference type="Proteomes" id="UP000032900">
    <property type="component" value="Unassembled WGS sequence"/>
</dbReference>
<dbReference type="STRING" id="1236989.JCM15548_12818"/>
<organism evidence="1 2">
    <name type="scientific">Geofilum rubicundum JCM 15548</name>
    <dbReference type="NCBI Taxonomy" id="1236989"/>
    <lineage>
        <taxon>Bacteria</taxon>
        <taxon>Pseudomonadati</taxon>
        <taxon>Bacteroidota</taxon>
        <taxon>Bacteroidia</taxon>
        <taxon>Marinilabiliales</taxon>
        <taxon>Marinilabiliaceae</taxon>
        <taxon>Geofilum</taxon>
    </lineage>
</organism>
<dbReference type="PANTHER" id="PTHR34986:SF1">
    <property type="entry name" value="PROTEIN YIAL"/>
    <property type="match status" value="1"/>
</dbReference>
<dbReference type="NCBIfam" id="TIGR00022">
    <property type="entry name" value="YhcH/YjgK/YiaL family protein"/>
    <property type="match status" value="1"/>
</dbReference>
<reference evidence="1 2" key="1">
    <citation type="journal article" date="2015" name="Microbes Environ.">
        <title>Distribution and evolution of nitrogen fixation genes in the phylum bacteroidetes.</title>
        <authorList>
            <person name="Inoue J."/>
            <person name="Oshima K."/>
            <person name="Suda W."/>
            <person name="Sakamoto M."/>
            <person name="Iino T."/>
            <person name="Noda S."/>
            <person name="Hongoh Y."/>
            <person name="Hattori M."/>
            <person name="Ohkuma M."/>
        </authorList>
    </citation>
    <scope>NUCLEOTIDE SEQUENCE [LARGE SCALE GENOMIC DNA]</scope>
    <source>
        <strain evidence="1">JCM 15548</strain>
    </source>
</reference>
<accession>A0A0E9M086</accession>
<proteinExistence type="predicted"/>
<dbReference type="EMBL" id="BAZW01000025">
    <property type="protein sequence ID" value="GAO30535.1"/>
    <property type="molecule type" value="Genomic_DNA"/>
</dbReference>
<gene>
    <name evidence="1" type="ORF">JCM15548_12818</name>
</gene>
<evidence type="ECO:0008006" key="3">
    <source>
        <dbReference type="Google" id="ProtNLM"/>
    </source>
</evidence>
<dbReference type="Pfam" id="PF04074">
    <property type="entry name" value="DUF386"/>
    <property type="match status" value="1"/>
</dbReference>